<protein>
    <submittedName>
        <fullName evidence="1">Uncharacterized protein</fullName>
    </submittedName>
</protein>
<keyword evidence="2" id="KW-1185">Reference proteome</keyword>
<evidence type="ECO:0000313" key="2">
    <source>
        <dbReference type="Proteomes" id="UP000790377"/>
    </source>
</evidence>
<reference evidence="1" key="1">
    <citation type="journal article" date="2021" name="New Phytol.">
        <title>Evolutionary innovations through gain and loss of genes in the ectomycorrhizal Boletales.</title>
        <authorList>
            <person name="Wu G."/>
            <person name="Miyauchi S."/>
            <person name="Morin E."/>
            <person name="Kuo A."/>
            <person name="Drula E."/>
            <person name="Varga T."/>
            <person name="Kohler A."/>
            <person name="Feng B."/>
            <person name="Cao Y."/>
            <person name="Lipzen A."/>
            <person name="Daum C."/>
            <person name="Hundley H."/>
            <person name="Pangilinan J."/>
            <person name="Johnson J."/>
            <person name="Barry K."/>
            <person name="LaButti K."/>
            <person name="Ng V."/>
            <person name="Ahrendt S."/>
            <person name="Min B."/>
            <person name="Choi I.G."/>
            <person name="Park H."/>
            <person name="Plett J.M."/>
            <person name="Magnuson J."/>
            <person name="Spatafora J.W."/>
            <person name="Nagy L.G."/>
            <person name="Henrissat B."/>
            <person name="Grigoriev I.V."/>
            <person name="Yang Z.L."/>
            <person name="Xu J."/>
            <person name="Martin F.M."/>
        </authorList>
    </citation>
    <scope>NUCLEOTIDE SEQUENCE</scope>
    <source>
        <strain evidence="1">ATCC 28755</strain>
    </source>
</reference>
<proteinExistence type="predicted"/>
<accession>A0ACB8A5Y3</accession>
<name>A0ACB8A5Y3_9AGAM</name>
<gene>
    <name evidence="1" type="ORF">BJ138DRAFT_1157690</name>
</gene>
<dbReference type="Proteomes" id="UP000790377">
    <property type="component" value="Unassembled WGS sequence"/>
</dbReference>
<organism evidence="1 2">
    <name type="scientific">Hygrophoropsis aurantiaca</name>
    <dbReference type="NCBI Taxonomy" id="72124"/>
    <lineage>
        <taxon>Eukaryota</taxon>
        <taxon>Fungi</taxon>
        <taxon>Dikarya</taxon>
        <taxon>Basidiomycota</taxon>
        <taxon>Agaricomycotina</taxon>
        <taxon>Agaricomycetes</taxon>
        <taxon>Agaricomycetidae</taxon>
        <taxon>Boletales</taxon>
        <taxon>Coniophorineae</taxon>
        <taxon>Hygrophoropsidaceae</taxon>
        <taxon>Hygrophoropsis</taxon>
    </lineage>
</organism>
<sequence>MAGSLIRTFLQKAHWQAKVDEIFEHGNFVPGYEREFQEGYTHGFAVRGKLSDRKVKAGQEDSVSKSVKFFKKHLRGNYYVDV</sequence>
<evidence type="ECO:0000313" key="1">
    <source>
        <dbReference type="EMBL" id="KAH7908401.1"/>
    </source>
</evidence>
<comment type="caution">
    <text evidence="1">The sequence shown here is derived from an EMBL/GenBank/DDBJ whole genome shotgun (WGS) entry which is preliminary data.</text>
</comment>
<dbReference type="EMBL" id="MU267824">
    <property type="protein sequence ID" value="KAH7908401.1"/>
    <property type="molecule type" value="Genomic_DNA"/>
</dbReference>